<keyword evidence="1" id="KW-1133">Transmembrane helix</keyword>
<accession>A0A366F1S3</accession>
<organism evidence="2 3">
    <name type="scientific">Roseiarcus fermentans</name>
    <dbReference type="NCBI Taxonomy" id="1473586"/>
    <lineage>
        <taxon>Bacteria</taxon>
        <taxon>Pseudomonadati</taxon>
        <taxon>Pseudomonadota</taxon>
        <taxon>Alphaproteobacteria</taxon>
        <taxon>Hyphomicrobiales</taxon>
        <taxon>Roseiarcaceae</taxon>
        <taxon>Roseiarcus</taxon>
    </lineage>
</organism>
<gene>
    <name evidence="2" type="ORF">DFR50_12595</name>
</gene>
<name>A0A366F1S3_9HYPH</name>
<evidence type="ECO:0000313" key="2">
    <source>
        <dbReference type="EMBL" id="RBP08613.1"/>
    </source>
</evidence>
<dbReference type="RefSeq" id="WP_113891195.1">
    <property type="nucleotide sequence ID" value="NZ_QNRK01000025.1"/>
</dbReference>
<keyword evidence="3" id="KW-1185">Reference proteome</keyword>
<protein>
    <submittedName>
        <fullName evidence="2">Uncharacterized protein</fullName>
    </submittedName>
</protein>
<sequence>MQLTSAVDQFIYSEKSEESFHNVDSEQTYWMSVLNCPARRSERRIAPGLVTAAVSAAAVVALCLTSPLVENALRAARIV</sequence>
<dbReference type="EMBL" id="QNRK01000025">
    <property type="protein sequence ID" value="RBP08613.1"/>
    <property type="molecule type" value="Genomic_DNA"/>
</dbReference>
<keyword evidence="1" id="KW-0472">Membrane</keyword>
<dbReference type="AlphaFoldDB" id="A0A366F1S3"/>
<proteinExistence type="predicted"/>
<evidence type="ECO:0000256" key="1">
    <source>
        <dbReference type="SAM" id="Phobius"/>
    </source>
</evidence>
<dbReference type="Proteomes" id="UP000253529">
    <property type="component" value="Unassembled WGS sequence"/>
</dbReference>
<reference evidence="2 3" key="1">
    <citation type="submission" date="2018-06" db="EMBL/GenBank/DDBJ databases">
        <title>Genomic Encyclopedia of Type Strains, Phase IV (KMG-IV): sequencing the most valuable type-strain genomes for metagenomic binning, comparative biology and taxonomic classification.</title>
        <authorList>
            <person name="Goeker M."/>
        </authorList>
    </citation>
    <scope>NUCLEOTIDE SEQUENCE [LARGE SCALE GENOMIC DNA]</scope>
    <source>
        <strain evidence="2 3">DSM 24875</strain>
    </source>
</reference>
<keyword evidence="1" id="KW-0812">Transmembrane</keyword>
<comment type="caution">
    <text evidence="2">The sequence shown here is derived from an EMBL/GenBank/DDBJ whole genome shotgun (WGS) entry which is preliminary data.</text>
</comment>
<feature type="transmembrane region" description="Helical" evidence="1">
    <location>
        <begin position="49"/>
        <end position="69"/>
    </location>
</feature>
<evidence type="ECO:0000313" key="3">
    <source>
        <dbReference type="Proteomes" id="UP000253529"/>
    </source>
</evidence>